<keyword evidence="2" id="KW-0472">Membrane</keyword>
<feature type="non-terminal residue" evidence="3">
    <location>
        <position position="1"/>
    </location>
</feature>
<dbReference type="EMBL" id="CAJVPS010002249">
    <property type="protein sequence ID" value="CAG8563617.1"/>
    <property type="molecule type" value="Genomic_DNA"/>
</dbReference>
<evidence type="ECO:0000313" key="3">
    <source>
        <dbReference type="EMBL" id="CAG8563617.1"/>
    </source>
</evidence>
<comment type="caution">
    <text evidence="3">The sequence shown here is derived from an EMBL/GenBank/DDBJ whole genome shotgun (WGS) entry which is preliminary data.</text>
</comment>
<feature type="transmembrane region" description="Helical" evidence="2">
    <location>
        <begin position="365"/>
        <end position="387"/>
    </location>
</feature>
<keyword evidence="2" id="KW-1133">Transmembrane helix</keyword>
<feature type="transmembrane region" description="Helical" evidence="2">
    <location>
        <begin position="266"/>
        <end position="286"/>
    </location>
</feature>
<feature type="transmembrane region" description="Helical" evidence="2">
    <location>
        <begin position="222"/>
        <end position="245"/>
    </location>
</feature>
<dbReference type="OrthoDB" id="2131431at2759"/>
<dbReference type="Gene3D" id="2.40.50.140">
    <property type="entry name" value="Nucleic acid-binding proteins"/>
    <property type="match status" value="1"/>
</dbReference>
<evidence type="ECO:0000313" key="4">
    <source>
        <dbReference type="Proteomes" id="UP000789508"/>
    </source>
</evidence>
<accession>A0A9N9BCW8</accession>
<feature type="transmembrane region" description="Helical" evidence="2">
    <location>
        <begin position="306"/>
        <end position="324"/>
    </location>
</feature>
<organism evidence="3 4">
    <name type="scientific">Ambispora leptoticha</name>
    <dbReference type="NCBI Taxonomy" id="144679"/>
    <lineage>
        <taxon>Eukaryota</taxon>
        <taxon>Fungi</taxon>
        <taxon>Fungi incertae sedis</taxon>
        <taxon>Mucoromycota</taxon>
        <taxon>Glomeromycotina</taxon>
        <taxon>Glomeromycetes</taxon>
        <taxon>Archaeosporales</taxon>
        <taxon>Ambisporaceae</taxon>
        <taxon>Ambispora</taxon>
    </lineage>
</organism>
<evidence type="ECO:0000256" key="2">
    <source>
        <dbReference type="SAM" id="Phobius"/>
    </source>
</evidence>
<sequence>TEHDIKKAGAEVVRQVKPFSLLYPVLQALDESFLLTVDSSSSSILNPHVGDGFDKPPTVISDLTSAIPLEEMQGRKVLVIYNLKSDKLQAIESQCFWLPILQMQNDKIFEKFQRDVAVKEIRATQPDLFGQDAGKSGNFERNFNARGGSIGRQHHNKKYSPRFSNLVLSGIANNRPLFRPRPVETYYLIHVAARLITSTIIFKDVLPQFAWKEFLNEFPWAFGYMGIGMYLIGIMYVDVETQQLVLAPKRSISHHFHTLTPEKLDIFGWLIVIVPFTTLNTLAILSGVFRDYGYETLADTLVKVHYAWWALLCFLMAAGLVYFGNRLLDILRGQLKEFTGPGCVAGALSKMQLEEIRRRLLKLKLILGCMIATMLFFTVSLFIFAFFREYTLIHASRFLAFTWILLSPFMILVTVIAIAINTIKNETTSSTINYFSLYVPSWPPSSPLPIIPESSNINPNPNYNPSWASPQMMHGGGLYRSITMSILSSFGTPPLISQSQQGTLGTMDPHGRKSSAGIPLL</sequence>
<keyword evidence="2" id="KW-0812">Transmembrane</keyword>
<feature type="transmembrane region" description="Helical" evidence="2">
    <location>
        <begin position="399"/>
        <end position="420"/>
    </location>
</feature>
<reference evidence="3" key="1">
    <citation type="submission" date="2021-06" db="EMBL/GenBank/DDBJ databases">
        <authorList>
            <person name="Kallberg Y."/>
            <person name="Tangrot J."/>
            <person name="Rosling A."/>
        </authorList>
    </citation>
    <scope>NUCLEOTIDE SEQUENCE</scope>
    <source>
        <strain evidence="3">FL130A</strain>
    </source>
</reference>
<protein>
    <submittedName>
        <fullName evidence="3">14059_t:CDS:1</fullName>
    </submittedName>
</protein>
<dbReference type="SUPFAM" id="SSF50249">
    <property type="entry name" value="Nucleic acid-binding proteins"/>
    <property type="match status" value="1"/>
</dbReference>
<dbReference type="Proteomes" id="UP000789508">
    <property type="component" value="Unassembled WGS sequence"/>
</dbReference>
<name>A0A9N9BCW8_9GLOM</name>
<keyword evidence="4" id="KW-1185">Reference proteome</keyword>
<evidence type="ECO:0000256" key="1">
    <source>
        <dbReference type="SAM" id="MobiDB-lite"/>
    </source>
</evidence>
<dbReference type="InterPro" id="IPR012340">
    <property type="entry name" value="NA-bd_OB-fold"/>
</dbReference>
<dbReference type="AlphaFoldDB" id="A0A9N9BCW8"/>
<feature type="region of interest" description="Disordered" evidence="1">
    <location>
        <begin position="498"/>
        <end position="521"/>
    </location>
</feature>
<proteinExistence type="predicted"/>
<gene>
    <name evidence="3" type="ORF">ALEPTO_LOCUS6469</name>
</gene>